<comment type="caution">
    <text evidence="7">The sequence shown here is derived from an EMBL/GenBank/DDBJ whole genome shotgun (WGS) entry which is preliminary data.</text>
</comment>
<name>A0A5M4AV10_9BACT</name>
<dbReference type="SUPFAM" id="SSF75005">
    <property type="entry name" value="Arabinanase/levansucrase/invertase"/>
    <property type="match status" value="1"/>
</dbReference>
<dbReference type="OrthoDB" id="9763933at2"/>
<dbReference type="RefSeq" id="WP_025865586.1">
    <property type="nucleotide sequence ID" value="NZ_BLAX01000001.1"/>
</dbReference>
<proteinExistence type="inferred from homology"/>
<dbReference type="AlphaFoldDB" id="A0A5M4AV10"/>
<evidence type="ECO:0000313" key="7">
    <source>
        <dbReference type="EMBL" id="GET31488.1"/>
    </source>
</evidence>
<dbReference type="Gene3D" id="2.115.10.20">
    <property type="entry name" value="Glycosyl hydrolase domain, family 43"/>
    <property type="match status" value="1"/>
</dbReference>
<comment type="similarity">
    <text evidence="2 6">Belongs to the glycosyl hydrolase 43 family.</text>
</comment>
<dbReference type="InterPro" id="IPR006710">
    <property type="entry name" value="Glyco_hydro_43"/>
</dbReference>
<dbReference type="PANTHER" id="PTHR43301:SF3">
    <property type="entry name" value="ARABINAN ENDO-1,5-ALPHA-L-ARABINOSIDASE A-RELATED"/>
    <property type="match status" value="1"/>
</dbReference>
<dbReference type="GO" id="GO:0004553">
    <property type="term" value="F:hydrolase activity, hydrolyzing O-glycosyl compounds"/>
    <property type="evidence" value="ECO:0007669"/>
    <property type="project" value="InterPro"/>
</dbReference>
<dbReference type="Proteomes" id="UP000391834">
    <property type="component" value="Unassembled WGS sequence"/>
</dbReference>
<dbReference type="GO" id="GO:0005975">
    <property type="term" value="P:carbohydrate metabolic process"/>
    <property type="evidence" value="ECO:0007669"/>
    <property type="project" value="InterPro"/>
</dbReference>
<protein>
    <submittedName>
        <fullName evidence="7">Glycosyl hydrolase family 43</fullName>
    </submittedName>
</protein>
<evidence type="ECO:0000256" key="3">
    <source>
        <dbReference type="ARBA" id="ARBA00022801"/>
    </source>
</evidence>
<keyword evidence="3 6" id="KW-0378">Hydrolase</keyword>
<evidence type="ECO:0000256" key="1">
    <source>
        <dbReference type="ARBA" id="ARBA00004834"/>
    </source>
</evidence>
<dbReference type="CDD" id="cd08981">
    <property type="entry name" value="GH43_Bt1873-like"/>
    <property type="match status" value="1"/>
</dbReference>
<sequence length="356" mass="40895">MSFFSVNWFYILTIVLTLTLEGLGSNIYAQNTKKSEQLKLPDMPLHDPFILAYKPTHTYYLYTTNVPRMTGNRKSGTMVYRSKDLLHWDKPKVVFTVPSDSWADPTERPWAPEVHAWKGKFYLFTTLHNKNKIIAKPPKAWHKNIMRSTVIAVSDSPEGPFTLVKRDSPILPANFMTLDGTLYVDPDGQPWMVYAHEWLQKIDGTMEAAPLDDSLSKMAGEPIHLFKGSDAPWLNSTIKPSDFELHYVTDGPELYRTKDGHLLMLWSSWERGSYVQTVARSETGKLQGPWEQLAPLVKHDSGHGMLFRRFDGQLMMVLHRPFRNARGKLYEMKDCGDHLEVVRERIDLDGGAREIK</sequence>
<evidence type="ECO:0000256" key="5">
    <source>
        <dbReference type="PIRSR" id="PIRSR606710-2"/>
    </source>
</evidence>
<dbReference type="PANTHER" id="PTHR43301">
    <property type="entry name" value="ARABINAN ENDO-1,5-ALPHA-L-ARABINOSIDASE"/>
    <property type="match status" value="1"/>
</dbReference>
<feature type="site" description="Important for catalytic activity, responsible for pKa modulation of the active site Glu and correct orientation of both the proton donor and substrate" evidence="5">
    <location>
        <position position="179"/>
    </location>
</feature>
<gene>
    <name evidence="7" type="ORF">PbJCM13498_03510</name>
</gene>
<reference evidence="7 8" key="1">
    <citation type="submission" date="2019-10" db="EMBL/GenBank/DDBJ databases">
        <title>Prolixibacter strains distinguished by the presence of nitrate reductase genes were adept at nitrate-dependent anaerobic corrosion of metallic iron and carbon steel.</title>
        <authorList>
            <person name="Iino T."/>
            <person name="Shono N."/>
            <person name="Ito K."/>
            <person name="Nakamura R."/>
            <person name="Sueoka K."/>
            <person name="Harayama S."/>
            <person name="Ohkuma M."/>
        </authorList>
    </citation>
    <scope>NUCLEOTIDE SEQUENCE [LARGE SCALE GENOMIC DNA]</scope>
    <source>
        <strain evidence="7 8">JCM 13498</strain>
    </source>
</reference>
<organism evidence="7 8">
    <name type="scientific">Prolixibacter bellariivorans</name>
    <dbReference type="NCBI Taxonomy" id="314319"/>
    <lineage>
        <taxon>Bacteria</taxon>
        <taxon>Pseudomonadati</taxon>
        <taxon>Bacteroidota</taxon>
        <taxon>Bacteroidia</taxon>
        <taxon>Marinilabiliales</taxon>
        <taxon>Prolixibacteraceae</taxon>
        <taxon>Prolixibacter</taxon>
    </lineage>
</organism>
<dbReference type="InterPro" id="IPR023296">
    <property type="entry name" value="Glyco_hydro_beta-prop_sf"/>
</dbReference>
<accession>A0A5M4AV10</accession>
<dbReference type="EMBL" id="BLAX01000001">
    <property type="protein sequence ID" value="GET31488.1"/>
    <property type="molecule type" value="Genomic_DNA"/>
</dbReference>
<evidence type="ECO:0000256" key="6">
    <source>
        <dbReference type="RuleBase" id="RU361187"/>
    </source>
</evidence>
<keyword evidence="4 6" id="KW-0326">Glycosidase</keyword>
<dbReference type="InterPro" id="IPR050727">
    <property type="entry name" value="GH43_arabinanases"/>
</dbReference>
<comment type="pathway">
    <text evidence="1">Glycan metabolism; L-arabinan degradation.</text>
</comment>
<keyword evidence="8" id="KW-1185">Reference proteome</keyword>
<dbReference type="Pfam" id="PF04616">
    <property type="entry name" value="Glyco_hydro_43"/>
    <property type="match status" value="1"/>
</dbReference>
<evidence type="ECO:0000256" key="2">
    <source>
        <dbReference type="ARBA" id="ARBA00009865"/>
    </source>
</evidence>
<evidence type="ECO:0000256" key="4">
    <source>
        <dbReference type="ARBA" id="ARBA00023295"/>
    </source>
</evidence>
<evidence type="ECO:0000313" key="8">
    <source>
        <dbReference type="Proteomes" id="UP000391834"/>
    </source>
</evidence>